<accession>A0AAV8RDI1</accession>
<gene>
    <name evidence="2" type="ORF">OPV22_011463</name>
</gene>
<evidence type="ECO:0000256" key="1">
    <source>
        <dbReference type="SAM" id="MobiDB-lite"/>
    </source>
</evidence>
<keyword evidence="3" id="KW-1185">Reference proteome</keyword>
<reference evidence="2 3" key="1">
    <citation type="submission" date="2022-12" db="EMBL/GenBank/DDBJ databases">
        <title>Chromosome-scale assembly of the Ensete ventricosum genome.</title>
        <authorList>
            <person name="Dussert Y."/>
            <person name="Stocks J."/>
            <person name="Wendawek A."/>
            <person name="Woldeyes F."/>
            <person name="Nichols R.A."/>
            <person name="Borrell J.S."/>
        </authorList>
    </citation>
    <scope>NUCLEOTIDE SEQUENCE [LARGE SCALE GENOMIC DNA]</scope>
    <source>
        <strain evidence="3">cv. Maze</strain>
        <tissue evidence="2">Seeds</tissue>
    </source>
</reference>
<dbReference type="Proteomes" id="UP001222027">
    <property type="component" value="Unassembled WGS sequence"/>
</dbReference>
<feature type="region of interest" description="Disordered" evidence="1">
    <location>
        <begin position="65"/>
        <end position="85"/>
    </location>
</feature>
<evidence type="ECO:0000313" key="2">
    <source>
        <dbReference type="EMBL" id="KAJ8500911.1"/>
    </source>
</evidence>
<feature type="region of interest" description="Disordered" evidence="1">
    <location>
        <begin position="24"/>
        <end position="43"/>
    </location>
</feature>
<organism evidence="2 3">
    <name type="scientific">Ensete ventricosum</name>
    <name type="common">Abyssinian banana</name>
    <name type="synonym">Musa ensete</name>
    <dbReference type="NCBI Taxonomy" id="4639"/>
    <lineage>
        <taxon>Eukaryota</taxon>
        <taxon>Viridiplantae</taxon>
        <taxon>Streptophyta</taxon>
        <taxon>Embryophyta</taxon>
        <taxon>Tracheophyta</taxon>
        <taxon>Spermatophyta</taxon>
        <taxon>Magnoliopsida</taxon>
        <taxon>Liliopsida</taxon>
        <taxon>Zingiberales</taxon>
        <taxon>Musaceae</taxon>
        <taxon>Ensete</taxon>
    </lineage>
</organism>
<proteinExistence type="predicted"/>
<dbReference type="AlphaFoldDB" id="A0AAV8RDI1"/>
<comment type="caution">
    <text evidence="2">The sequence shown here is derived from an EMBL/GenBank/DDBJ whole genome shotgun (WGS) entry which is preliminary data.</text>
</comment>
<protein>
    <submittedName>
        <fullName evidence="2">Uncharacterized protein</fullName>
    </submittedName>
</protein>
<sequence>MVIQVLEATSLKTMEIIGTGIMSQKTTDKQMKGAPKPQSTEGEWLGNVGGQHIFLHCQILCKQKNEAAHSHQRGGSGDDDPNSML</sequence>
<evidence type="ECO:0000313" key="3">
    <source>
        <dbReference type="Proteomes" id="UP001222027"/>
    </source>
</evidence>
<name>A0AAV8RDI1_ENSVE</name>
<dbReference type="EMBL" id="JAQQAF010000003">
    <property type="protein sequence ID" value="KAJ8500911.1"/>
    <property type="molecule type" value="Genomic_DNA"/>
</dbReference>